<sequence>MSSEGVDPALIATLTQVAYNRQVVNRCLAALFTLVLVDYFHTLPDEVRLFWPKKWSLIKVLFILSRYFLFAYGPLWIYVNFNATSDFVRCGQMSTASTYMMIVGVVIAESIMFIRVSVICGGGWLIRSWLIFQFVGVHGALFGTIYLFTVTSVYQPSPIPSIMSCFYIADSSRLAIGAGLLMSSGTLILILSIAGFWRFRESGNKLATAFNNAGIAYFVVLSIISITNMIVYNALPPEQELRFIMGVPQAILHCILACRMILHLYRVSERTMEYANSSNYPMSDVQFHVAARTAKGPTTVGTESTGITITTTQYISTKV</sequence>
<protein>
    <recommendedName>
        <fullName evidence="2">DUF6533 domain-containing protein</fullName>
    </recommendedName>
</protein>
<keyword evidence="1" id="KW-0472">Membrane</keyword>
<dbReference type="STRING" id="230819.A0A5C3KKL7"/>
<keyword evidence="4" id="KW-1185">Reference proteome</keyword>
<evidence type="ECO:0000313" key="3">
    <source>
        <dbReference type="EMBL" id="TFK20891.1"/>
    </source>
</evidence>
<evidence type="ECO:0000256" key="1">
    <source>
        <dbReference type="SAM" id="Phobius"/>
    </source>
</evidence>
<dbReference type="InterPro" id="IPR045340">
    <property type="entry name" value="DUF6533"/>
</dbReference>
<dbReference type="AlphaFoldDB" id="A0A5C3KKL7"/>
<feature type="transmembrane region" description="Helical" evidence="1">
    <location>
        <begin position="99"/>
        <end position="118"/>
    </location>
</feature>
<evidence type="ECO:0000259" key="2">
    <source>
        <dbReference type="Pfam" id="PF20151"/>
    </source>
</evidence>
<reference evidence="3 4" key="1">
    <citation type="journal article" date="2019" name="Nat. Ecol. Evol.">
        <title>Megaphylogeny resolves global patterns of mushroom evolution.</title>
        <authorList>
            <person name="Varga T."/>
            <person name="Krizsan K."/>
            <person name="Foldi C."/>
            <person name="Dima B."/>
            <person name="Sanchez-Garcia M."/>
            <person name="Sanchez-Ramirez S."/>
            <person name="Szollosi G.J."/>
            <person name="Szarkandi J.G."/>
            <person name="Papp V."/>
            <person name="Albert L."/>
            <person name="Andreopoulos W."/>
            <person name="Angelini C."/>
            <person name="Antonin V."/>
            <person name="Barry K.W."/>
            <person name="Bougher N.L."/>
            <person name="Buchanan P."/>
            <person name="Buyck B."/>
            <person name="Bense V."/>
            <person name="Catcheside P."/>
            <person name="Chovatia M."/>
            <person name="Cooper J."/>
            <person name="Damon W."/>
            <person name="Desjardin D."/>
            <person name="Finy P."/>
            <person name="Geml J."/>
            <person name="Haridas S."/>
            <person name="Hughes K."/>
            <person name="Justo A."/>
            <person name="Karasinski D."/>
            <person name="Kautmanova I."/>
            <person name="Kiss B."/>
            <person name="Kocsube S."/>
            <person name="Kotiranta H."/>
            <person name="LaButti K.M."/>
            <person name="Lechner B.E."/>
            <person name="Liimatainen K."/>
            <person name="Lipzen A."/>
            <person name="Lukacs Z."/>
            <person name="Mihaltcheva S."/>
            <person name="Morgado L.N."/>
            <person name="Niskanen T."/>
            <person name="Noordeloos M.E."/>
            <person name="Ohm R.A."/>
            <person name="Ortiz-Santana B."/>
            <person name="Ovrebo C."/>
            <person name="Racz N."/>
            <person name="Riley R."/>
            <person name="Savchenko A."/>
            <person name="Shiryaev A."/>
            <person name="Soop K."/>
            <person name="Spirin V."/>
            <person name="Szebenyi C."/>
            <person name="Tomsovsky M."/>
            <person name="Tulloss R.E."/>
            <person name="Uehling J."/>
            <person name="Grigoriev I.V."/>
            <person name="Vagvolgyi C."/>
            <person name="Papp T."/>
            <person name="Martin F.M."/>
            <person name="Miettinen O."/>
            <person name="Hibbett D.S."/>
            <person name="Nagy L.G."/>
        </authorList>
    </citation>
    <scope>NUCLEOTIDE SEQUENCE [LARGE SCALE GENOMIC DNA]</scope>
    <source>
        <strain evidence="3 4">CBS 121175</strain>
    </source>
</reference>
<keyword evidence="1" id="KW-1133">Transmembrane helix</keyword>
<feature type="transmembrane region" description="Helical" evidence="1">
    <location>
        <begin position="209"/>
        <end position="231"/>
    </location>
</feature>
<feature type="transmembrane region" description="Helical" evidence="1">
    <location>
        <begin position="130"/>
        <end position="154"/>
    </location>
</feature>
<keyword evidence="1" id="KW-0812">Transmembrane</keyword>
<name>A0A5C3KKL7_COPMA</name>
<accession>A0A5C3KKL7</accession>
<feature type="domain" description="DUF6533" evidence="2">
    <location>
        <begin position="27"/>
        <end position="70"/>
    </location>
</feature>
<feature type="transmembrane region" description="Helical" evidence="1">
    <location>
        <begin position="60"/>
        <end position="79"/>
    </location>
</feature>
<feature type="transmembrane region" description="Helical" evidence="1">
    <location>
        <begin position="174"/>
        <end position="197"/>
    </location>
</feature>
<dbReference type="OrthoDB" id="2675435at2759"/>
<dbReference type="Pfam" id="PF20151">
    <property type="entry name" value="DUF6533"/>
    <property type="match status" value="1"/>
</dbReference>
<dbReference type="EMBL" id="ML210284">
    <property type="protein sequence ID" value="TFK20891.1"/>
    <property type="molecule type" value="Genomic_DNA"/>
</dbReference>
<dbReference type="Proteomes" id="UP000307440">
    <property type="component" value="Unassembled WGS sequence"/>
</dbReference>
<feature type="transmembrane region" description="Helical" evidence="1">
    <location>
        <begin position="243"/>
        <end position="262"/>
    </location>
</feature>
<organism evidence="3 4">
    <name type="scientific">Coprinopsis marcescibilis</name>
    <name type="common">Agaric fungus</name>
    <name type="synonym">Psathyrella marcescibilis</name>
    <dbReference type="NCBI Taxonomy" id="230819"/>
    <lineage>
        <taxon>Eukaryota</taxon>
        <taxon>Fungi</taxon>
        <taxon>Dikarya</taxon>
        <taxon>Basidiomycota</taxon>
        <taxon>Agaricomycotina</taxon>
        <taxon>Agaricomycetes</taxon>
        <taxon>Agaricomycetidae</taxon>
        <taxon>Agaricales</taxon>
        <taxon>Agaricineae</taxon>
        <taxon>Psathyrellaceae</taxon>
        <taxon>Coprinopsis</taxon>
    </lineage>
</organism>
<proteinExistence type="predicted"/>
<gene>
    <name evidence="3" type="ORF">FA15DRAFT_673069</name>
</gene>
<evidence type="ECO:0000313" key="4">
    <source>
        <dbReference type="Proteomes" id="UP000307440"/>
    </source>
</evidence>